<protein>
    <submittedName>
        <fullName evidence="1">Uncharacterized protein</fullName>
    </submittedName>
</protein>
<sequence>MPSKIAKTHRQGEMMDRIILSISSCEMICHFCARAIFSSRIVIGGIGRLSHVFPLHSVGEQSNQIVHQSLWDSLPLLLQRIPKRTDGDREWAGSYYS</sequence>
<dbReference type="EMBL" id="BGPR01000243">
    <property type="protein sequence ID" value="GBM07477.1"/>
    <property type="molecule type" value="Genomic_DNA"/>
</dbReference>
<organism evidence="1 2">
    <name type="scientific">Araneus ventricosus</name>
    <name type="common">Orbweaver spider</name>
    <name type="synonym">Epeira ventricosa</name>
    <dbReference type="NCBI Taxonomy" id="182803"/>
    <lineage>
        <taxon>Eukaryota</taxon>
        <taxon>Metazoa</taxon>
        <taxon>Ecdysozoa</taxon>
        <taxon>Arthropoda</taxon>
        <taxon>Chelicerata</taxon>
        <taxon>Arachnida</taxon>
        <taxon>Araneae</taxon>
        <taxon>Araneomorphae</taxon>
        <taxon>Entelegynae</taxon>
        <taxon>Araneoidea</taxon>
        <taxon>Araneidae</taxon>
        <taxon>Araneus</taxon>
    </lineage>
</organism>
<name>A0A4Y2CUK4_ARAVE</name>
<comment type="caution">
    <text evidence="1">The sequence shown here is derived from an EMBL/GenBank/DDBJ whole genome shotgun (WGS) entry which is preliminary data.</text>
</comment>
<gene>
    <name evidence="1" type="ORF">AVEN_100689_1</name>
</gene>
<evidence type="ECO:0000313" key="2">
    <source>
        <dbReference type="Proteomes" id="UP000499080"/>
    </source>
</evidence>
<reference evidence="1 2" key="1">
    <citation type="journal article" date="2019" name="Sci. Rep.">
        <title>Orb-weaving spider Araneus ventricosus genome elucidates the spidroin gene catalogue.</title>
        <authorList>
            <person name="Kono N."/>
            <person name="Nakamura H."/>
            <person name="Ohtoshi R."/>
            <person name="Moran D.A.P."/>
            <person name="Shinohara A."/>
            <person name="Yoshida Y."/>
            <person name="Fujiwara M."/>
            <person name="Mori M."/>
            <person name="Tomita M."/>
            <person name="Arakawa K."/>
        </authorList>
    </citation>
    <scope>NUCLEOTIDE SEQUENCE [LARGE SCALE GENOMIC DNA]</scope>
</reference>
<dbReference type="AlphaFoldDB" id="A0A4Y2CUK4"/>
<dbReference type="Proteomes" id="UP000499080">
    <property type="component" value="Unassembled WGS sequence"/>
</dbReference>
<evidence type="ECO:0000313" key="1">
    <source>
        <dbReference type="EMBL" id="GBM07477.1"/>
    </source>
</evidence>
<proteinExistence type="predicted"/>
<accession>A0A4Y2CUK4</accession>
<keyword evidence="2" id="KW-1185">Reference proteome</keyword>